<feature type="transmembrane region" description="Helical" evidence="1">
    <location>
        <begin position="12"/>
        <end position="42"/>
    </location>
</feature>
<keyword evidence="1" id="KW-0812">Transmembrane</keyword>
<proteinExistence type="predicted"/>
<dbReference type="Proteomes" id="UP000516361">
    <property type="component" value="Chromosome"/>
</dbReference>
<keyword evidence="3" id="KW-1185">Reference proteome</keyword>
<evidence type="ECO:0000256" key="1">
    <source>
        <dbReference type="SAM" id="Phobius"/>
    </source>
</evidence>
<keyword evidence="1" id="KW-0472">Membrane</keyword>
<name>A0A7G1G268_9BACT</name>
<organism evidence="2 3">
    <name type="scientific">Tepiditoga spiralis</name>
    <dbReference type="NCBI Taxonomy" id="2108365"/>
    <lineage>
        <taxon>Bacteria</taxon>
        <taxon>Thermotogati</taxon>
        <taxon>Thermotogota</taxon>
        <taxon>Thermotogae</taxon>
        <taxon>Petrotogales</taxon>
        <taxon>Petrotogaceae</taxon>
        <taxon>Tepiditoga</taxon>
    </lineage>
</organism>
<evidence type="ECO:0008006" key="4">
    <source>
        <dbReference type="Google" id="ProtNLM"/>
    </source>
</evidence>
<dbReference type="KEGG" id="ocy:OSSY52_00960"/>
<evidence type="ECO:0000313" key="3">
    <source>
        <dbReference type="Proteomes" id="UP000516361"/>
    </source>
</evidence>
<evidence type="ECO:0000313" key="2">
    <source>
        <dbReference type="EMBL" id="BBE29955.1"/>
    </source>
</evidence>
<dbReference type="AlphaFoldDB" id="A0A7G1G268"/>
<feature type="transmembrane region" description="Helical" evidence="1">
    <location>
        <begin position="54"/>
        <end position="77"/>
    </location>
</feature>
<keyword evidence="1" id="KW-1133">Transmembrane helix</keyword>
<gene>
    <name evidence="2" type="ORF">OSSY52_00960</name>
</gene>
<dbReference type="InParanoid" id="A0A7G1G268"/>
<protein>
    <recommendedName>
        <fullName evidence="4">Adhesin domain-containing protein</fullName>
    </recommendedName>
</protein>
<dbReference type="EMBL" id="AP018712">
    <property type="protein sequence ID" value="BBE29955.1"/>
    <property type="molecule type" value="Genomic_DNA"/>
</dbReference>
<accession>A0A7G1G268</accession>
<sequence>MDNITKKYSIVFNLLIAILIAFIGLLISNFFLRGLILIGALIFFGKNFIRLKTLYYTLIISFVIVPFFIAISINPLIKPFSNIKNFNWFIYSNTEVLKPDKYIEGSKNLEIKCTSVEIKFDDTTEKLYIPSKIKVLKVGNTTKLEYKKINSKIIITIGTKNKYSSFKLNTVHSNLNGNLNSDKIEINDVHMELNSTLKADSIILKGVHSELSGSIISKNLLVSCVHLEIYSTLNSNDIKINGTSIKFNSVIERGDNLYINGTSINAKINYTKPWENAYHLNINGTSGNIVINEPKDNTGNLIIESSGSLSIKRNSNVY</sequence>
<reference evidence="2 3" key="1">
    <citation type="submission" date="2018-06" db="EMBL/GenBank/DDBJ databases">
        <title>Genome sequencing of Oceanotoga sp. sy52.</title>
        <authorList>
            <person name="Mori K."/>
        </authorList>
    </citation>
    <scope>NUCLEOTIDE SEQUENCE [LARGE SCALE GENOMIC DNA]</scope>
    <source>
        <strain evidence="3">sy52</strain>
    </source>
</reference>
<dbReference type="RefSeq" id="WP_190615098.1">
    <property type="nucleotide sequence ID" value="NZ_AP018712.1"/>
</dbReference>